<keyword evidence="2" id="KW-0472">Membrane</keyword>
<feature type="transmembrane region" description="Helical" evidence="2">
    <location>
        <begin position="297"/>
        <end position="319"/>
    </location>
</feature>
<feature type="transmembrane region" description="Helical" evidence="2">
    <location>
        <begin position="265"/>
        <end position="285"/>
    </location>
</feature>
<feature type="transmembrane region" description="Helical" evidence="2">
    <location>
        <begin position="205"/>
        <end position="224"/>
    </location>
</feature>
<dbReference type="GO" id="GO:0009103">
    <property type="term" value="P:lipopolysaccharide biosynthetic process"/>
    <property type="evidence" value="ECO:0007669"/>
    <property type="project" value="TreeGrafter"/>
</dbReference>
<feature type="transmembrane region" description="Helical" evidence="2">
    <location>
        <begin position="90"/>
        <end position="108"/>
    </location>
</feature>
<keyword evidence="2" id="KW-1133">Transmembrane helix</keyword>
<dbReference type="EMBL" id="CP120206">
    <property type="protein sequence ID" value="WET43062.1"/>
    <property type="molecule type" value="Genomic_DNA"/>
</dbReference>
<gene>
    <name evidence="4" type="ORF">P2W56_06295</name>
</gene>
<feature type="domain" description="Acyltransferase 3" evidence="3">
    <location>
        <begin position="11"/>
        <end position="350"/>
    </location>
</feature>
<evidence type="ECO:0000259" key="3">
    <source>
        <dbReference type="Pfam" id="PF01757"/>
    </source>
</evidence>
<organism evidence="4 5">
    <name type="scientific">Corynebacterium amycolatum</name>
    <dbReference type="NCBI Taxonomy" id="43765"/>
    <lineage>
        <taxon>Bacteria</taxon>
        <taxon>Bacillati</taxon>
        <taxon>Actinomycetota</taxon>
        <taxon>Actinomycetes</taxon>
        <taxon>Mycobacteriales</taxon>
        <taxon>Corynebacteriaceae</taxon>
        <taxon>Corynebacterium</taxon>
    </lineage>
</organism>
<keyword evidence="4" id="KW-0012">Acyltransferase</keyword>
<reference evidence="4" key="1">
    <citation type="submission" date="2023-03" db="EMBL/GenBank/DDBJ databases">
        <title>Corynebacterium amycolatum SB-1.</title>
        <authorList>
            <person name="Jo H."/>
        </authorList>
    </citation>
    <scope>NUCLEOTIDE SEQUENCE</scope>
    <source>
        <strain evidence="4">SB-1</strain>
    </source>
</reference>
<dbReference type="PANTHER" id="PTHR23028:SF53">
    <property type="entry name" value="ACYL_TRANSF_3 DOMAIN-CONTAINING PROTEIN"/>
    <property type="match status" value="1"/>
</dbReference>
<dbReference type="AlphaFoldDB" id="A0AB38XSL0"/>
<dbReference type="RefSeq" id="WP_239122776.1">
    <property type="nucleotide sequence ID" value="NZ_CP046975.1"/>
</dbReference>
<accession>A0AB38XSL0</accession>
<dbReference type="GeneID" id="92769222"/>
<name>A0AB38XSL0_CORAY</name>
<proteinExistence type="predicted"/>
<dbReference type="Pfam" id="PF01757">
    <property type="entry name" value="Acyl_transf_3"/>
    <property type="match status" value="1"/>
</dbReference>
<feature type="region of interest" description="Disordered" evidence="1">
    <location>
        <begin position="362"/>
        <end position="384"/>
    </location>
</feature>
<protein>
    <submittedName>
        <fullName evidence="4">Acyltransferase</fullName>
    </submittedName>
</protein>
<keyword evidence="4" id="KW-0808">Transferase</keyword>
<evidence type="ECO:0000256" key="1">
    <source>
        <dbReference type="SAM" id="MobiDB-lite"/>
    </source>
</evidence>
<sequence>MNSAKSTYVPELTSIRAIGAFGVLLTHAAFWTGHYTDDWWGRLSGRFEIGVTIFFVLSAFLLTGRWLGWPDDVPAKPPSLRKYFISRAKRVLLAYWIVVTAVFLIHAADDPPPAGGGLQGWLRSMSFTQTLQFGWIHPGLPQMWSMVVEVGFYLVLPLVGLAIWTVTKGRLRPGPTLAIIIGFGLIGPVWTVLSHQENLLPVVARLWPMAYFDWFAIGMLLAYGRKVGWRVNLAASWLIALALFFLSTTTHVGPATLVPDDVDQALWKTTLYGLSAGAFVAPIALGTEVRWLRHPALMWLGEVSYEFFLVHVLVMDWVMTLMGYQTFQGSMLAVAIVTAAFALPLSWLLRRITDVLTRRPGPASPWATYRSSSSSGPSSATSTSCATFIADRAAGAPQ</sequence>
<evidence type="ECO:0000313" key="5">
    <source>
        <dbReference type="Proteomes" id="UP001220238"/>
    </source>
</evidence>
<evidence type="ECO:0000256" key="2">
    <source>
        <dbReference type="SAM" id="Phobius"/>
    </source>
</evidence>
<dbReference type="Proteomes" id="UP001220238">
    <property type="component" value="Chromosome"/>
</dbReference>
<feature type="transmembrane region" description="Helical" evidence="2">
    <location>
        <begin position="231"/>
        <end position="253"/>
    </location>
</feature>
<feature type="transmembrane region" description="Helical" evidence="2">
    <location>
        <begin position="12"/>
        <end position="31"/>
    </location>
</feature>
<feature type="transmembrane region" description="Helical" evidence="2">
    <location>
        <begin position="51"/>
        <end position="69"/>
    </location>
</feature>
<dbReference type="InterPro" id="IPR050879">
    <property type="entry name" value="Acyltransferase_3"/>
</dbReference>
<feature type="transmembrane region" description="Helical" evidence="2">
    <location>
        <begin position="143"/>
        <end position="164"/>
    </location>
</feature>
<dbReference type="GO" id="GO:0016020">
    <property type="term" value="C:membrane"/>
    <property type="evidence" value="ECO:0007669"/>
    <property type="project" value="TreeGrafter"/>
</dbReference>
<dbReference type="GO" id="GO:0016747">
    <property type="term" value="F:acyltransferase activity, transferring groups other than amino-acyl groups"/>
    <property type="evidence" value="ECO:0007669"/>
    <property type="project" value="InterPro"/>
</dbReference>
<evidence type="ECO:0000313" key="4">
    <source>
        <dbReference type="EMBL" id="WET43062.1"/>
    </source>
</evidence>
<feature type="transmembrane region" description="Helical" evidence="2">
    <location>
        <begin position="331"/>
        <end position="349"/>
    </location>
</feature>
<feature type="transmembrane region" description="Helical" evidence="2">
    <location>
        <begin position="176"/>
        <end position="193"/>
    </location>
</feature>
<dbReference type="PANTHER" id="PTHR23028">
    <property type="entry name" value="ACETYLTRANSFERASE"/>
    <property type="match status" value="1"/>
</dbReference>
<keyword evidence="2" id="KW-0812">Transmembrane</keyword>
<feature type="compositionally biased region" description="Low complexity" evidence="1">
    <location>
        <begin position="367"/>
        <end position="384"/>
    </location>
</feature>
<dbReference type="InterPro" id="IPR002656">
    <property type="entry name" value="Acyl_transf_3_dom"/>
</dbReference>